<evidence type="ECO:0000313" key="4">
    <source>
        <dbReference type="Proteomes" id="UP000193240"/>
    </source>
</evidence>
<feature type="region of interest" description="Disordered" evidence="1">
    <location>
        <begin position="1"/>
        <end position="20"/>
    </location>
</feature>
<dbReference type="EMBL" id="KZ107838">
    <property type="protein sequence ID" value="OSS54835.1"/>
    <property type="molecule type" value="Genomic_DNA"/>
</dbReference>
<gene>
    <name evidence="3" type="ORF">B5807_00914</name>
</gene>
<dbReference type="Pfam" id="PF12697">
    <property type="entry name" value="Abhydrolase_6"/>
    <property type="match status" value="1"/>
</dbReference>
<dbReference type="Gene3D" id="3.40.50.1820">
    <property type="entry name" value="alpha/beta hydrolase"/>
    <property type="match status" value="1"/>
</dbReference>
<evidence type="ECO:0000256" key="1">
    <source>
        <dbReference type="SAM" id="MobiDB-lite"/>
    </source>
</evidence>
<keyword evidence="4" id="KW-1185">Reference proteome</keyword>
<dbReference type="Proteomes" id="UP000193240">
    <property type="component" value="Unassembled WGS sequence"/>
</dbReference>
<name>A0A1Y2MFB9_EPING</name>
<dbReference type="InterPro" id="IPR000073">
    <property type="entry name" value="AB_hydrolase_1"/>
</dbReference>
<accession>A0A1Y2MFB9</accession>
<organism evidence="3 4">
    <name type="scientific">Epicoccum nigrum</name>
    <name type="common">Soil fungus</name>
    <name type="synonym">Epicoccum purpurascens</name>
    <dbReference type="NCBI Taxonomy" id="105696"/>
    <lineage>
        <taxon>Eukaryota</taxon>
        <taxon>Fungi</taxon>
        <taxon>Dikarya</taxon>
        <taxon>Ascomycota</taxon>
        <taxon>Pezizomycotina</taxon>
        <taxon>Dothideomycetes</taxon>
        <taxon>Pleosporomycetidae</taxon>
        <taxon>Pleosporales</taxon>
        <taxon>Pleosporineae</taxon>
        <taxon>Didymellaceae</taxon>
        <taxon>Epicoccum</taxon>
    </lineage>
</organism>
<dbReference type="InterPro" id="IPR050228">
    <property type="entry name" value="Carboxylesterase_BioH"/>
</dbReference>
<evidence type="ECO:0000313" key="3">
    <source>
        <dbReference type="EMBL" id="OSS54835.1"/>
    </source>
</evidence>
<dbReference type="STRING" id="105696.A0A1Y2MFB9"/>
<dbReference type="SUPFAM" id="SSF53474">
    <property type="entry name" value="alpha/beta-Hydrolases"/>
    <property type="match status" value="1"/>
</dbReference>
<reference evidence="3 4" key="1">
    <citation type="journal article" date="2017" name="Genome Announc.">
        <title>Genome sequence of the saprophytic ascomycete Epicoccum nigrum ICMP 19927 strain isolated from New Zealand.</title>
        <authorList>
            <person name="Fokin M."/>
            <person name="Fleetwood D."/>
            <person name="Weir B.S."/>
            <person name="Villas-Boas S.G."/>
        </authorList>
    </citation>
    <scope>NUCLEOTIDE SEQUENCE [LARGE SCALE GENOMIC DNA]</scope>
    <source>
        <strain evidence="3 4">ICMP 19927</strain>
    </source>
</reference>
<sequence length="357" mass="38128">MADLLVLPRPSKSYAPRPPIPAPNEAAFTSTFGALLPAAQYLQLDQGRAAYYHFPLTASSSSSPGTVNPASSTTSNASTANDSVPKRILLLHGVQTPALGLFPLITALRARYPGTEFATLDLWGHGLSEVPFAPHCGELFHTLVDGVLGALGWKTSAEEEEGRVGIVGFSFGAVVTMGYLSSPLYKEWVKKGVKGCVLVAPAGLLKKSWFKEEELALLSTACPAEDEGRAAKFVVSALEGGELVVPEDWRDVVAKGGVEAQAVKRWQLDNHNGHEASVVGIFRDGGVIGNEELFVKMRAAGVRTLVVLGSEDGLTDEKEIKGFGFDVKVVEGVGHGVPRERPEDVAEFIAGFWRGQY</sequence>
<dbReference type="InterPro" id="IPR029058">
    <property type="entry name" value="AB_hydrolase_fold"/>
</dbReference>
<feature type="domain" description="AB hydrolase-1" evidence="2">
    <location>
        <begin position="88"/>
        <end position="347"/>
    </location>
</feature>
<evidence type="ECO:0000259" key="2">
    <source>
        <dbReference type="Pfam" id="PF12697"/>
    </source>
</evidence>
<dbReference type="PANTHER" id="PTHR43194">
    <property type="entry name" value="HYDROLASE ALPHA/BETA FOLD FAMILY"/>
    <property type="match status" value="1"/>
</dbReference>
<dbReference type="AlphaFoldDB" id="A0A1Y2MFB9"/>
<proteinExistence type="predicted"/>
<dbReference type="PANTHER" id="PTHR43194:SF2">
    <property type="entry name" value="PEROXISOMAL MEMBRANE PROTEIN LPX1"/>
    <property type="match status" value="1"/>
</dbReference>
<feature type="region of interest" description="Disordered" evidence="1">
    <location>
        <begin position="59"/>
        <end position="80"/>
    </location>
</feature>
<dbReference type="InParanoid" id="A0A1Y2MFB9"/>
<dbReference type="OMA" id="MREHPGH"/>
<protein>
    <recommendedName>
        <fullName evidence="2">AB hydrolase-1 domain-containing protein</fullName>
    </recommendedName>
</protein>
<feature type="compositionally biased region" description="Low complexity" evidence="1">
    <location>
        <begin position="68"/>
        <end position="80"/>
    </location>
</feature>